<organism evidence="13 14">
    <name type="scientific">Acidovorax cavernicola</name>
    <dbReference type="NCBI Taxonomy" id="1675792"/>
    <lineage>
        <taxon>Bacteria</taxon>
        <taxon>Pseudomonadati</taxon>
        <taxon>Pseudomonadota</taxon>
        <taxon>Betaproteobacteria</taxon>
        <taxon>Burkholderiales</taxon>
        <taxon>Comamonadaceae</taxon>
        <taxon>Acidovorax</taxon>
    </lineage>
</organism>
<evidence type="ECO:0000256" key="11">
    <source>
        <dbReference type="PIRSR" id="PIRSR000495-1"/>
    </source>
</evidence>
<keyword evidence="14" id="KW-1185">Reference proteome</keyword>
<dbReference type="InterPro" id="IPR029062">
    <property type="entry name" value="Class_I_gatase-like"/>
</dbReference>
<feature type="domain" description="Glutamine amidotransferase" evidence="12">
    <location>
        <begin position="10"/>
        <end position="214"/>
    </location>
</feature>
<dbReference type="GO" id="GO:0000107">
    <property type="term" value="F:imidazoleglycerol-phosphate synthase activity"/>
    <property type="evidence" value="ECO:0007669"/>
    <property type="project" value="UniProtKB-UniRule"/>
</dbReference>
<comment type="function">
    <text evidence="10">IGPS catalyzes the conversion of PRFAR and glutamine to IGP, AICAR and glutamate. The HisH subunit catalyzes the hydrolysis of glutamine to glutamate and ammonia as part of the synthesis of IGP and AICAR. The resulting ammonia molecule is channeled to the active site of HisF.</text>
</comment>
<evidence type="ECO:0000256" key="4">
    <source>
        <dbReference type="ARBA" id="ARBA00022801"/>
    </source>
</evidence>
<dbReference type="PANTHER" id="PTHR42701:SF2">
    <property type="entry name" value="IMIDAZOLE GLYCEROL PHOSPHATE SYNTHASE SUBUNIT HISH 1"/>
    <property type="match status" value="1"/>
</dbReference>
<comment type="subunit">
    <text evidence="10">Heterodimer of HisH and HisF.</text>
</comment>
<evidence type="ECO:0000256" key="6">
    <source>
        <dbReference type="ARBA" id="ARBA00023102"/>
    </source>
</evidence>
<protein>
    <recommendedName>
        <fullName evidence="10">Imidazole glycerol phosphate synthase subunit HisH</fullName>
        <ecNumber evidence="10">4.3.2.10</ecNumber>
    </recommendedName>
    <alternativeName>
        <fullName evidence="10">IGP synthase glutaminase subunit</fullName>
        <ecNumber evidence="10">3.5.1.2</ecNumber>
    </alternativeName>
    <alternativeName>
        <fullName evidence="10">IGP synthase subunit HisH</fullName>
    </alternativeName>
    <alternativeName>
        <fullName evidence="10">ImGP synthase subunit HisH</fullName>
        <shortName evidence="10">IGPS subunit HisH</shortName>
    </alternativeName>
</protein>
<proteinExistence type="inferred from homology"/>
<dbReference type="HAMAP" id="MF_00278">
    <property type="entry name" value="HisH"/>
    <property type="match status" value="1"/>
</dbReference>
<dbReference type="GO" id="GO:0005737">
    <property type="term" value="C:cytoplasm"/>
    <property type="evidence" value="ECO:0007669"/>
    <property type="project" value="UniProtKB-SubCell"/>
</dbReference>
<evidence type="ECO:0000256" key="2">
    <source>
        <dbReference type="ARBA" id="ARBA00022490"/>
    </source>
</evidence>
<keyword evidence="6 10" id="KW-0368">Histidine biosynthesis</keyword>
<comment type="pathway">
    <text evidence="1 10">Amino-acid biosynthesis; L-histidine biosynthesis; L-histidine from 5-phospho-alpha-D-ribose 1-diphosphate: step 5/9.</text>
</comment>
<dbReference type="GO" id="GO:0000105">
    <property type="term" value="P:L-histidine biosynthetic process"/>
    <property type="evidence" value="ECO:0007669"/>
    <property type="project" value="UniProtKB-UniRule"/>
</dbReference>
<evidence type="ECO:0000256" key="10">
    <source>
        <dbReference type="HAMAP-Rule" id="MF_00278"/>
    </source>
</evidence>
<gene>
    <name evidence="10 13" type="primary">hisH</name>
    <name evidence="13" type="ORF">D3H34_32705</name>
</gene>
<comment type="subcellular location">
    <subcellularLocation>
        <location evidence="10">Cytoplasm</location>
    </subcellularLocation>
</comment>
<dbReference type="EC" id="4.3.2.10" evidence="10"/>
<comment type="caution">
    <text evidence="13">The sequence shown here is derived from an EMBL/GenBank/DDBJ whole genome shotgun (WGS) entry which is preliminary data.</text>
</comment>
<evidence type="ECO:0000256" key="8">
    <source>
        <dbReference type="ARBA" id="ARBA00047838"/>
    </source>
</evidence>
<dbReference type="Proteomes" id="UP000265619">
    <property type="component" value="Unassembled WGS sequence"/>
</dbReference>
<evidence type="ECO:0000256" key="7">
    <source>
        <dbReference type="ARBA" id="ARBA00023239"/>
    </source>
</evidence>
<evidence type="ECO:0000313" key="13">
    <source>
        <dbReference type="EMBL" id="RIX70558.1"/>
    </source>
</evidence>
<keyword evidence="2 10" id="KW-0963">Cytoplasm</keyword>
<dbReference type="PIRSF" id="PIRSF000495">
    <property type="entry name" value="Amidotransf_hisH"/>
    <property type="match status" value="1"/>
</dbReference>
<keyword evidence="5 10" id="KW-0315">Glutamine amidotransferase</keyword>
<comment type="catalytic activity">
    <reaction evidence="9 10">
        <text>L-glutamine + H2O = L-glutamate + NH4(+)</text>
        <dbReference type="Rhea" id="RHEA:15889"/>
        <dbReference type="ChEBI" id="CHEBI:15377"/>
        <dbReference type="ChEBI" id="CHEBI:28938"/>
        <dbReference type="ChEBI" id="CHEBI:29985"/>
        <dbReference type="ChEBI" id="CHEBI:58359"/>
        <dbReference type="EC" id="3.5.1.2"/>
    </reaction>
</comment>
<dbReference type="AlphaFoldDB" id="A0A9X8CYG1"/>
<dbReference type="PROSITE" id="PS51273">
    <property type="entry name" value="GATASE_TYPE_1"/>
    <property type="match status" value="1"/>
</dbReference>
<dbReference type="Gene3D" id="3.40.50.880">
    <property type="match status" value="1"/>
</dbReference>
<name>A0A9X8CYG1_9BURK</name>
<reference evidence="13 14" key="1">
    <citation type="submission" date="2018-09" db="EMBL/GenBank/DDBJ databases">
        <title>Acidovorax cavernicola nov. sp. isolated from Gruta de las Maravillas (Aracena, Spain).</title>
        <authorList>
            <person name="Jurado V."/>
            <person name="Gutierrez-Patricio S."/>
            <person name="Gonzalez-Pimentel J.L."/>
            <person name="Miller A.Z."/>
            <person name="Laiz L."/>
            <person name="Saiz-Jimenez C."/>
        </authorList>
    </citation>
    <scope>NUCLEOTIDE SEQUENCE [LARGE SCALE GENOMIC DNA]</scope>
    <source>
        <strain evidence="13 14">1011MAR4D40.2</strain>
    </source>
</reference>
<keyword evidence="4 10" id="KW-0378">Hydrolase</keyword>
<evidence type="ECO:0000256" key="1">
    <source>
        <dbReference type="ARBA" id="ARBA00005091"/>
    </source>
</evidence>
<dbReference type="CDD" id="cd01748">
    <property type="entry name" value="GATase1_IGP_Synthase"/>
    <property type="match status" value="1"/>
</dbReference>
<feature type="active site" evidence="10 11">
    <location>
        <position position="198"/>
    </location>
</feature>
<feature type="active site" description="Nucleophile" evidence="10 11">
    <location>
        <position position="88"/>
    </location>
</feature>
<dbReference type="GO" id="GO:0016829">
    <property type="term" value="F:lyase activity"/>
    <property type="evidence" value="ECO:0007669"/>
    <property type="project" value="UniProtKB-KW"/>
</dbReference>
<feature type="active site" evidence="10 11">
    <location>
        <position position="200"/>
    </location>
</feature>
<dbReference type="NCBIfam" id="TIGR01855">
    <property type="entry name" value="IMP_synth_hisH"/>
    <property type="match status" value="1"/>
</dbReference>
<dbReference type="InterPro" id="IPR010139">
    <property type="entry name" value="Imidazole-glycPsynth_HisH"/>
</dbReference>
<comment type="catalytic activity">
    <reaction evidence="8 10">
        <text>5-[(5-phospho-1-deoxy-D-ribulos-1-ylimino)methylamino]-1-(5-phospho-beta-D-ribosyl)imidazole-4-carboxamide + L-glutamine = D-erythro-1-(imidazol-4-yl)glycerol 3-phosphate + 5-amino-1-(5-phospho-beta-D-ribosyl)imidazole-4-carboxamide + L-glutamate + H(+)</text>
        <dbReference type="Rhea" id="RHEA:24793"/>
        <dbReference type="ChEBI" id="CHEBI:15378"/>
        <dbReference type="ChEBI" id="CHEBI:29985"/>
        <dbReference type="ChEBI" id="CHEBI:58278"/>
        <dbReference type="ChEBI" id="CHEBI:58359"/>
        <dbReference type="ChEBI" id="CHEBI:58475"/>
        <dbReference type="ChEBI" id="CHEBI:58525"/>
        <dbReference type="EC" id="4.3.2.10"/>
    </reaction>
</comment>
<evidence type="ECO:0000256" key="3">
    <source>
        <dbReference type="ARBA" id="ARBA00022605"/>
    </source>
</evidence>
<dbReference type="RefSeq" id="WP_119558871.1">
    <property type="nucleotide sequence ID" value="NZ_QXMN01000223.1"/>
</dbReference>
<dbReference type="GO" id="GO:0004359">
    <property type="term" value="F:glutaminase activity"/>
    <property type="evidence" value="ECO:0007669"/>
    <property type="project" value="UniProtKB-EC"/>
</dbReference>
<evidence type="ECO:0000256" key="9">
    <source>
        <dbReference type="ARBA" id="ARBA00049534"/>
    </source>
</evidence>
<evidence type="ECO:0000256" key="5">
    <source>
        <dbReference type="ARBA" id="ARBA00022962"/>
    </source>
</evidence>
<keyword evidence="7 10" id="KW-0456">Lyase</keyword>
<dbReference type="Pfam" id="PF00117">
    <property type="entry name" value="GATase"/>
    <property type="match status" value="1"/>
</dbReference>
<accession>A0A9X8CYG1</accession>
<dbReference type="OrthoDB" id="9807137at2"/>
<dbReference type="SUPFAM" id="SSF52317">
    <property type="entry name" value="Class I glutamine amidotransferase-like"/>
    <property type="match status" value="1"/>
</dbReference>
<dbReference type="PANTHER" id="PTHR42701">
    <property type="entry name" value="IMIDAZOLE GLYCEROL PHOSPHATE SYNTHASE SUBUNIT HISH"/>
    <property type="match status" value="1"/>
</dbReference>
<dbReference type="EC" id="3.5.1.2" evidence="10"/>
<sequence length="218" mass="23718">MNMQANTVAVVDYGMGNLRSVSQAVKEAAKGTGWQVVVTADPEVVRAADRVVLPGQGAMPDCMRELASSGLREPVLEAARSKPLFGVCVGMQMLLDHSEEGDTPGLGLIPGVVRKFQLEGRTQPDGSRFKVPQMGWNRVHQSQSHAIWQGVPDDSFFYFVHSFYAQPLSAAHCAGEADYGGSFAAAIARDNIFATQFHPEKSADQGLALFRNFLHWKP</sequence>
<dbReference type="InterPro" id="IPR017926">
    <property type="entry name" value="GATASE"/>
</dbReference>
<dbReference type="EMBL" id="QXMN01000223">
    <property type="protein sequence ID" value="RIX70558.1"/>
    <property type="molecule type" value="Genomic_DNA"/>
</dbReference>
<evidence type="ECO:0000259" key="12">
    <source>
        <dbReference type="Pfam" id="PF00117"/>
    </source>
</evidence>
<keyword evidence="3 10" id="KW-0028">Amino-acid biosynthesis</keyword>
<evidence type="ECO:0000313" key="14">
    <source>
        <dbReference type="Proteomes" id="UP000265619"/>
    </source>
</evidence>